<feature type="domain" description="SAP" evidence="2">
    <location>
        <begin position="5"/>
        <end position="39"/>
    </location>
</feature>
<dbReference type="PROSITE" id="PS50800">
    <property type="entry name" value="SAP"/>
    <property type="match status" value="1"/>
</dbReference>
<feature type="compositionally biased region" description="Basic and acidic residues" evidence="1">
    <location>
        <begin position="453"/>
        <end position="474"/>
    </location>
</feature>
<gene>
    <name evidence="3" type="ORF">B0H64DRAFT_191788</name>
</gene>
<evidence type="ECO:0000313" key="4">
    <source>
        <dbReference type="Proteomes" id="UP001278766"/>
    </source>
</evidence>
<organism evidence="3 4">
    <name type="scientific">Chaetomium fimeti</name>
    <dbReference type="NCBI Taxonomy" id="1854472"/>
    <lineage>
        <taxon>Eukaryota</taxon>
        <taxon>Fungi</taxon>
        <taxon>Dikarya</taxon>
        <taxon>Ascomycota</taxon>
        <taxon>Pezizomycotina</taxon>
        <taxon>Sordariomycetes</taxon>
        <taxon>Sordariomycetidae</taxon>
        <taxon>Sordariales</taxon>
        <taxon>Chaetomiaceae</taxon>
        <taxon>Chaetomium</taxon>
    </lineage>
</organism>
<dbReference type="AlphaFoldDB" id="A0AAE0HFE1"/>
<feature type="region of interest" description="Disordered" evidence="1">
    <location>
        <begin position="40"/>
        <end position="243"/>
    </location>
</feature>
<feature type="compositionally biased region" description="Low complexity" evidence="1">
    <location>
        <begin position="108"/>
        <end position="127"/>
    </location>
</feature>
<feature type="compositionally biased region" description="Basic and acidic residues" evidence="1">
    <location>
        <begin position="573"/>
        <end position="624"/>
    </location>
</feature>
<evidence type="ECO:0000256" key="1">
    <source>
        <dbReference type="SAM" id="MobiDB-lite"/>
    </source>
</evidence>
<dbReference type="InterPro" id="IPR034257">
    <property type="entry name" value="Acinus_RRM"/>
</dbReference>
<comment type="caution">
    <text evidence="3">The sequence shown here is derived from an EMBL/GenBank/DDBJ whole genome shotgun (WGS) entry which is preliminary data.</text>
</comment>
<protein>
    <recommendedName>
        <fullName evidence="2">SAP domain-containing protein</fullName>
    </recommendedName>
</protein>
<dbReference type="InterPro" id="IPR036361">
    <property type="entry name" value="SAP_dom_sf"/>
</dbReference>
<dbReference type="Gene3D" id="1.10.720.30">
    <property type="entry name" value="SAP domain"/>
    <property type="match status" value="1"/>
</dbReference>
<feature type="compositionally biased region" description="Low complexity" evidence="1">
    <location>
        <begin position="190"/>
        <end position="202"/>
    </location>
</feature>
<feature type="region of interest" description="Disordered" evidence="1">
    <location>
        <begin position="538"/>
        <end position="653"/>
    </location>
</feature>
<reference evidence="3" key="1">
    <citation type="journal article" date="2023" name="Mol. Phylogenet. Evol.">
        <title>Genome-scale phylogeny and comparative genomics of the fungal order Sordariales.</title>
        <authorList>
            <person name="Hensen N."/>
            <person name="Bonometti L."/>
            <person name="Westerberg I."/>
            <person name="Brannstrom I.O."/>
            <person name="Guillou S."/>
            <person name="Cros-Aarteil S."/>
            <person name="Calhoun S."/>
            <person name="Haridas S."/>
            <person name="Kuo A."/>
            <person name="Mondo S."/>
            <person name="Pangilinan J."/>
            <person name="Riley R."/>
            <person name="LaButti K."/>
            <person name="Andreopoulos B."/>
            <person name="Lipzen A."/>
            <person name="Chen C."/>
            <person name="Yan M."/>
            <person name="Daum C."/>
            <person name="Ng V."/>
            <person name="Clum A."/>
            <person name="Steindorff A."/>
            <person name="Ohm R.A."/>
            <person name="Martin F."/>
            <person name="Silar P."/>
            <person name="Natvig D.O."/>
            <person name="Lalanne C."/>
            <person name="Gautier V."/>
            <person name="Ament-Velasquez S.L."/>
            <person name="Kruys A."/>
            <person name="Hutchinson M.I."/>
            <person name="Powell A.J."/>
            <person name="Barry K."/>
            <person name="Miller A.N."/>
            <person name="Grigoriev I.V."/>
            <person name="Debuchy R."/>
            <person name="Gladieux P."/>
            <person name="Hiltunen Thoren M."/>
            <person name="Johannesson H."/>
        </authorList>
    </citation>
    <scope>NUCLEOTIDE SEQUENCE</scope>
    <source>
        <strain evidence="3">CBS 168.71</strain>
    </source>
</reference>
<dbReference type="PANTHER" id="PTHR47031:SF3">
    <property type="entry name" value="SAP DOMAIN-CONTAINING PROTEIN"/>
    <property type="match status" value="1"/>
</dbReference>
<feature type="compositionally biased region" description="Basic and acidic residues" evidence="1">
    <location>
        <begin position="167"/>
        <end position="177"/>
    </location>
</feature>
<sequence length="653" mass="73448">MAVDFSRLTVIELRQELKRRNLPQNGKKADLIDRLVTFESDRAASEPADNSVDDDHEASGSPPEQGAAEPQDTGHSDLPPEEDSTEAPDPSTLEAAAQTPPTNQEPDTTPAAVIEPAEPAEVPITTEVLASENVPEPADTKPVPATEIITDAVSRKRRSRSPPPENESSRKRARPSDDQSGEGNSHQDFPAAQPVPVAQTATDAHAATRETPQYDKGKHREPSEERDWQQNRATTPQRYQERLGDIVDEPIPDFERDVAPAQHPATSALYIKNFMRPLREPMLQDYLIDLAALPGAAPDPNCLVDFHLDQIRTHALVSFSSVSAASRVRTALHGTVWPNERNRKELWADFIPEDKVAEWIDRERSEGGRSSNRWEVHYEPDEEGTITANLVNAEMEPIRRNSTRQPLGPPPVPTGPARSYPGVEGAPLGPRGRGTNHYRQAQMPLSAVTTTGNRDRGRDRDYNDDNDRSLDYKTTRAHPPLQYRPISEDIAERRLDNMNAHISRDRHRDLGPPDDINRYTFEDGDLFVDRGKEAFIGIRPPHRERERRRMGFGRGGGNWGPPPRRRTPSPRRPPRDDGGYRGGRRNDYDRPYRDRDDDRRDRRDDRDRDYGRDRYRDEVPRSRFDGQPLPTFGGGGGRGGRWGGGGGGRRDRF</sequence>
<evidence type="ECO:0000313" key="3">
    <source>
        <dbReference type="EMBL" id="KAK3294651.1"/>
    </source>
</evidence>
<feature type="compositionally biased region" description="Basic and acidic residues" evidence="1">
    <location>
        <begin position="206"/>
        <end position="229"/>
    </location>
</feature>
<accession>A0AAE0HFE1</accession>
<keyword evidence="4" id="KW-1185">Reference proteome</keyword>
<reference evidence="3" key="2">
    <citation type="submission" date="2023-06" db="EMBL/GenBank/DDBJ databases">
        <authorList>
            <consortium name="Lawrence Berkeley National Laboratory"/>
            <person name="Haridas S."/>
            <person name="Hensen N."/>
            <person name="Bonometti L."/>
            <person name="Westerberg I."/>
            <person name="Brannstrom I.O."/>
            <person name="Guillou S."/>
            <person name="Cros-Aarteil S."/>
            <person name="Calhoun S."/>
            <person name="Kuo A."/>
            <person name="Mondo S."/>
            <person name="Pangilinan J."/>
            <person name="Riley R."/>
            <person name="Labutti K."/>
            <person name="Andreopoulos B."/>
            <person name="Lipzen A."/>
            <person name="Chen C."/>
            <person name="Yanf M."/>
            <person name="Daum C."/>
            <person name="Ng V."/>
            <person name="Clum A."/>
            <person name="Steindorff A."/>
            <person name="Ohm R."/>
            <person name="Martin F."/>
            <person name="Silar P."/>
            <person name="Natvig D."/>
            <person name="Lalanne C."/>
            <person name="Gautier V."/>
            <person name="Ament-Velasquez S.L."/>
            <person name="Kruys A."/>
            <person name="Hutchinson M.I."/>
            <person name="Powell A.J."/>
            <person name="Barry K."/>
            <person name="Miller A.N."/>
            <person name="Grigoriev I.V."/>
            <person name="Debuchy R."/>
            <person name="Gladieux P."/>
            <person name="Thoren M.H."/>
            <person name="Johannesson H."/>
        </authorList>
    </citation>
    <scope>NUCLEOTIDE SEQUENCE</scope>
    <source>
        <strain evidence="3">CBS 168.71</strain>
    </source>
</reference>
<dbReference type="InterPro" id="IPR003034">
    <property type="entry name" value="SAP_dom"/>
</dbReference>
<name>A0AAE0HFE1_9PEZI</name>
<feature type="region of interest" description="Disordered" evidence="1">
    <location>
        <begin position="400"/>
        <end position="478"/>
    </location>
</feature>
<dbReference type="CDD" id="cd12432">
    <property type="entry name" value="RRM_ACINU"/>
    <property type="match status" value="1"/>
</dbReference>
<dbReference type="EMBL" id="JAUEPN010000005">
    <property type="protein sequence ID" value="KAK3294651.1"/>
    <property type="molecule type" value="Genomic_DNA"/>
</dbReference>
<proteinExistence type="predicted"/>
<dbReference type="Pfam" id="PF02037">
    <property type="entry name" value="SAP"/>
    <property type="match status" value="1"/>
</dbReference>
<dbReference type="RefSeq" id="XP_062658165.1">
    <property type="nucleotide sequence ID" value="XM_062799090.1"/>
</dbReference>
<dbReference type="SUPFAM" id="SSF68906">
    <property type="entry name" value="SAP domain"/>
    <property type="match status" value="1"/>
</dbReference>
<dbReference type="SMART" id="SM00513">
    <property type="entry name" value="SAP"/>
    <property type="match status" value="1"/>
</dbReference>
<feature type="compositionally biased region" description="Gly residues" evidence="1">
    <location>
        <begin position="632"/>
        <end position="647"/>
    </location>
</feature>
<dbReference type="GeneID" id="87836038"/>
<dbReference type="PANTHER" id="PTHR47031">
    <property type="entry name" value="SAP DNA-BINDING DOMAIN-CONTAINING PROTEIN"/>
    <property type="match status" value="1"/>
</dbReference>
<dbReference type="Proteomes" id="UP001278766">
    <property type="component" value="Unassembled WGS sequence"/>
</dbReference>
<evidence type="ECO:0000259" key="2">
    <source>
        <dbReference type="PROSITE" id="PS50800"/>
    </source>
</evidence>